<evidence type="ECO:0000313" key="2">
    <source>
        <dbReference type="EMBL" id="OQU83459.1"/>
    </source>
</evidence>
<protein>
    <submittedName>
        <fullName evidence="2">Uncharacterized protein</fullName>
    </submittedName>
</protein>
<keyword evidence="3" id="KW-1185">Reference proteome</keyword>
<accession>A0A1Z5RIN0</accession>
<dbReference type="Proteomes" id="UP000000768">
    <property type="component" value="Chromosome 5"/>
</dbReference>
<dbReference type="InParanoid" id="A0A1Z5RIN0"/>
<feature type="compositionally biased region" description="Acidic residues" evidence="1">
    <location>
        <begin position="18"/>
        <end position="27"/>
    </location>
</feature>
<sequence>MSGRRCRSAYSRPRDTPAAEETETETEPSERQRRARGRPRLEPSADHDLGFSRSSRGDDVPPQMYDEVPPESEEGVPHTSEEGVWGSTSSAGSKTYKRGPSQLPKRPIPVDRRPLIAPEGDK</sequence>
<evidence type="ECO:0000256" key="1">
    <source>
        <dbReference type="SAM" id="MobiDB-lite"/>
    </source>
</evidence>
<name>A0A1Z5RIN0_SORBI</name>
<feature type="compositionally biased region" description="Basic and acidic residues" evidence="1">
    <location>
        <begin position="39"/>
        <end position="59"/>
    </location>
</feature>
<feature type="region of interest" description="Disordered" evidence="1">
    <location>
        <begin position="1"/>
        <end position="122"/>
    </location>
</feature>
<dbReference type="Gramene" id="OQU83459">
    <property type="protein sequence ID" value="OQU83459"/>
    <property type="gene ID" value="SORBI_3005G119800"/>
</dbReference>
<evidence type="ECO:0000313" key="3">
    <source>
        <dbReference type="Proteomes" id="UP000000768"/>
    </source>
</evidence>
<dbReference type="EMBL" id="CM000764">
    <property type="protein sequence ID" value="OQU83459.1"/>
    <property type="molecule type" value="Genomic_DNA"/>
</dbReference>
<dbReference type="eggNOG" id="ENOG502QYBX">
    <property type="taxonomic scope" value="Eukaryota"/>
</dbReference>
<reference evidence="2 3" key="1">
    <citation type="journal article" date="2009" name="Nature">
        <title>The Sorghum bicolor genome and the diversification of grasses.</title>
        <authorList>
            <person name="Paterson A.H."/>
            <person name="Bowers J.E."/>
            <person name="Bruggmann R."/>
            <person name="Dubchak I."/>
            <person name="Grimwood J."/>
            <person name="Gundlach H."/>
            <person name="Haberer G."/>
            <person name="Hellsten U."/>
            <person name="Mitros T."/>
            <person name="Poliakov A."/>
            <person name="Schmutz J."/>
            <person name="Spannagl M."/>
            <person name="Tang H."/>
            <person name="Wang X."/>
            <person name="Wicker T."/>
            <person name="Bharti A.K."/>
            <person name="Chapman J."/>
            <person name="Feltus F.A."/>
            <person name="Gowik U."/>
            <person name="Grigoriev I.V."/>
            <person name="Lyons E."/>
            <person name="Maher C.A."/>
            <person name="Martis M."/>
            <person name="Narechania A."/>
            <person name="Otillar R.P."/>
            <person name="Penning B.W."/>
            <person name="Salamov A.A."/>
            <person name="Wang Y."/>
            <person name="Zhang L."/>
            <person name="Carpita N.C."/>
            <person name="Freeling M."/>
            <person name="Gingle A.R."/>
            <person name="Hash C.T."/>
            <person name="Keller B."/>
            <person name="Klein P."/>
            <person name="Kresovich S."/>
            <person name="McCann M.C."/>
            <person name="Ming R."/>
            <person name="Peterson D.G."/>
            <person name="Mehboob-ur-Rahman"/>
            <person name="Ware D."/>
            <person name="Westhoff P."/>
            <person name="Mayer K.F."/>
            <person name="Messing J."/>
            <person name="Rokhsar D.S."/>
        </authorList>
    </citation>
    <scope>NUCLEOTIDE SEQUENCE [LARGE SCALE GENOMIC DNA]</scope>
    <source>
        <strain evidence="3">cv. BTx623</strain>
    </source>
</reference>
<feature type="compositionally biased region" description="Basic and acidic residues" evidence="1">
    <location>
        <begin position="108"/>
        <end position="122"/>
    </location>
</feature>
<organism evidence="2 3">
    <name type="scientific">Sorghum bicolor</name>
    <name type="common">Sorghum</name>
    <name type="synonym">Sorghum vulgare</name>
    <dbReference type="NCBI Taxonomy" id="4558"/>
    <lineage>
        <taxon>Eukaryota</taxon>
        <taxon>Viridiplantae</taxon>
        <taxon>Streptophyta</taxon>
        <taxon>Embryophyta</taxon>
        <taxon>Tracheophyta</taxon>
        <taxon>Spermatophyta</taxon>
        <taxon>Magnoliopsida</taxon>
        <taxon>Liliopsida</taxon>
        <taxon>Poales</taxon>
        <taxon>Poaceae</taxon>
        <taxon>PACMAD clade</taxon>
        <taxon>Panicoideae</taxon>
        <taxon>Andropogonodae</taxon>
        <taxon>Andropogoneae</taxon>
        <taxon>Sorghinae</taxon>
        <taxon>Sorghum</taxon>
    </lineage>
</organism>
<gene>
    <name evidence="2" type="ORF">SORBI_3005G119800</name>
</gene>
<dbReference type="AlphaFoldDB" id="A0A1Z5RIN0"/>
<reference evidence="3" key="2">
    <citation type="journal article" date="2018" name="Plant J.">
        <title>The Sorghum bicolor reference genome: improved assembly, gene annotations, a transcriptome atlas, and signatures of genome organization.</title>
        <authorList>
            <person name="McCormick R.F."/>
            <person name="Truong S.K."/>
            <person name="Sreedasyam A."/>
            <person name="Jenkins J."/>
            <person name="Shu S."/>
            <person name="Sims D."/>
            <person name="Kennedy M."/>
            <person name="Amirebrahimi M."/>
            <person name="Weers B.D."/>
            <person name="McKinley B."/>
            <person name="Mattison A."/>
            <person name="Morishige D.T."/>
            <person name="Grimwood J."/>
            <person name="Schmutz J."/>
            <person name="Mullet J.E."/>
        </authorList>
    </citation>
    <scope>NUCLEOTIDE SEQUENCE [LARGE SCALE GENOMIC DNA]</scope>
    <source>
        <strain evidence="3">cv. BTx623</strain>
    </source>
</reference>
<proteinExistence type="predicted"/>